<dbReference type="AlphaFoldDB" id="A0A3A3FSK6"/>
<accession>A0A3A3FSK6</accession>
<comment type="caution">
    <text evidence="1">The sequence shown here is derived from an EMBL/GenBank/DDBJ whole genome shotgun (WGS) entry which is preliminary data.</text>
</comment>
<organism evidence="1 2">
    <name type="scientific">Noviherbaspirillum saxi</name>
    <dbReference type="NCBI Taxonomy" id="2320863"/>
    <lineage>
        <taxon>Bacteria</taxon>
        <taxon>Pseudomonadati</taxon>
        <taxon>Pseudomonadota</taxon>
        <taxon>Betaproteobacteria</taxon>
        <taxon>Burkholderiales</taxon>
        <taxon>Oxalobacteraceae</taxon>
        <taxon>Noviherbaspirillum</taxon>
    </lineage>
</organism>
<reference evidence="2" key="1">
    <citation type="submission" date="2018-09" db="EMBL/GenBank/DDBJ databases">
        <authorList>
            <person name="Zhu H."/>
        </authorList>
    </citation>
    <scope>NUCLEOTIDE SEQUENCE [LARGE SCALE GENOMIC DNA]</scope>
    <source>
        <strain evidence="2">K1R23-30</strain>
    </source>
</reference>
<sequence length="108" mass="12498">MMQANELQQRFSHVESMVHEAAQRCESTQSVPMDLKDCMQQLDQRMEQARGMMRSQDEQQIVQCVDDLEQLGDRAKNACEKAPSVDSELRSVVMQAHRELSDLKHQLH</sequence>
<dbReference type="OrthoDB" id="8926298at2"/>
<gene>
    <name evidence="1" type="ORF">D3871_06760</name>
</gene>
<evidence type="ECO:0000313" key="1">
    <source>
        <dbReference type="EMBL" id="RJF98244.1"/>
    </source>
</evidence>
<name>A0A3A3FSK6_9BURK</name>
<dbReference type="EMBL" id="QYUO01000001">
    <property type="protein sequence ID" value="RJF98244.1"/>
    <property type="molecule type" value="Genomic_DNA"/>
</dbReference>
<dbReference type="RefSeq" id="WP_119768200.1">
    <property type="nucleotide sequence ID" value="NZ_QYUO01000001.1"/>
</dbReference>
<keyword evidence="2" id="KW-1185">Reference proteome</keyword>
<protein>
    <submittedName>
        <fullName evidence="1">Uncharacterized protein</fullName>
    </submittedName>
</protein>
<dbReference type="Proteomes" id="UP000265955">
    <property type="component" value="Unassembled WGS sequence"/>
</dbReference>
<evidence type="ECO:0000313" key="2">
    <source>
        <dbReference type="Proteomes" id="UP000265955"/>
    </source>
</evidence>
<proteinExistence type="predicted"/>